<accession>A0A7K1L515</accession>
<evidence type="ECO:0000256" key="1">
    <source>
        <dbReference type="SAM" id="SignalP"/>
    </source>
</evidence>
<feature type="signal peptide" evidence="1">
    <location>
        <begin position="1"/>
        <end position="26"/>
    </location>
</feature>
<feature type="chain" id="PRO_5038950545" description="Secreted protein" evidence="1">
    <location>
        <begin position="27"/>
        <end position="128"/>
    </location>
</feature>
<sequence length="128" mass="13256">MRARILAGMSLAAVVAGGVTAAPAIAAPVRAPAATVCDAVVDGDELYAPDGQLKAAAVWTVQCPEDRHVRVTVDYVTGEHAAEEADVAAGEGWTSWDFSPTDDGSGVNSVVTVYENGEQLTQVALNWD</sequence>
<evidence type="ECO:0000313" key="3">
    <source>
        <dbReference type="Proteomes" id="UP000432015"/>
    </source>
</evidence>
<evidence type="ECO:0000313" key="2">
    <source>
        <dbReference type="EMBL" id="MUN39345.1"/>
    </source>
</evidence>
<dbReference type="EMBL" id="WOFH01000008">
    <property type="protein sequence ID" value="MUN39345.1"/>
    <property type="molecule type" value="Genomic_DNA"/>
</dbReference>
<organism evidence="2 3">
    <name type="scientific">Actinomadura litoris</name>
    <dbReference type="NCBI Taxonomy" id="2678616"/>
    <lineage>
        <taxon>Bacteria</taxon>
        <taxon>Bacillati</taxon>
        <taxon>Actinomycetota</taxon>
        <taxon>Actinomycetes</taxon>
        <taxon>Streptosporangiales</taxon>
        <taxon>Thermomonosporaceae</taxon>
        <taxon>Actinomadura</taxon>
    </lineage>
</organism>
<dbReference type="AlphaFoldDB" id="A0A7K1L515"/>
<evidence type="ECO:0008006" key="4">
    <source>
        <dbReference type="Google" id="ProtNLM"/>
    </source>
</evidence>
<keyword evidence="1" id="KW-0732">Signal</keyword>
<keyword evidence="3" id="KW-1185">Reference proteome</keyword>
<reference evidence="2 3" key="1">
    <citation type="submission" date="2019-11" db="EMBL/GenBank/DDBJ databases">
        <authorList>
            <person name="Cao P."/>
        </authorList>
    </citation>
    <scope>NUCLEOTIDE SEQUENCE [LARGE SCALE GENOMIC DNA]</scope>
    <source>
        <strain evidence="2 3">NEAU-AAG5</strain>
    </source>
</reference>
<gene>
    <name evidence="2" type="ORF">GNZ18_22475</name>
</gene>
<proteinExistence type="predicted"/>
<protein>
    <recommendedName>
        <fullName evidence="4">Secreted protein</fullName>
    </recommendedName>
</protein>
<name>A0A7K1L515_9ACTN</name>
<dbReference type="Proteomes" id="UP000432015">
    <property type="component" value="Unassembled WGS sequence"/>
</dbReference>
<dbReference type="RefSeq" id="WP_156218534.1">
    <property type="nucleotide sequence ID" value="NZ_JAICDF010000008.1"/>
</dbReference>
<comment type="caution">
    <text evidence="2">The sequence shown here is derived from an EMBL/GenBank/DDBJ whole genome shotgun (WGS) entry which is preliminary data.</text>
</comment>